<accession>A0A1M6A2I3</accession>
<keyword evidence="6" id="KW-1185">Reference proteome</keyword>
<organism evidence="5 6">
    <name type="scientific">Mesonia phycicola</name>
    <dbReference type="NCBI Taxonomy" id="579105"/>
    <lineage>
        <taxon>Bacteria</taxon>
        <taxon>Pseudomonadati</taxon>
        <taxon>Bacteroidota</taxon>
        <taxon>Flavobacteriia</taxon>
        <taxon>Flavobacteriales</taxon>
        <taxon>Flavobacteriaceae</taxon>
        <taxon>Mesonia</taxon>
    </lineage>
</organism>
<evidence type="ECO:0000256" key="3">
    <source>
        <dbReference type="ARBA" id="ARBA00023163"/>
    </source>
</evidence>
<dbReference type="GO" id="GO:0003700">
    <property type="term" value="F:DNA-binding transcription factor activity"/>
    <property type="evidence" value="ECO:0007669"/>
    <property type="project" value="InterPro"/>
</dbReference>
<sequence length="323" mass="37789">MKIRFKSIGFNNGELKKCFDKGMRTSLLLENKHSNLNVGTGELKEIHLNQAFVLHQNYNNVNLENHSLQIKQSQSVFLLQFVMEGNKTISINDIEYHLTRNTYNLFYIPSLSYTHNYFQTKKNILNIYFKESFLKDKMGKSFINNSKQYLEAKKENQFYSFFEKGLVVNKQLRNIINEFLTCSFEGVTKKSYLEAKLTELVLMALASNYSATKTYNLREADKENLIRIENYMRANLKEDLSIEKLSALAGFNTSKFKNDFKEVFKMPVFKYLTSLRIEKAIELILKHDYTISQASYEVGYKNPQHFTVAFKKKLGYLPSELLT</sequence>
<evidence type="ECO:0000313" key="6">
    <source>
        <dbReference type="Proteomes" id="UP000184225"/>
    </source>
</evidence>
<dbReference type="PANTHER" id="PTHR47893">
    <property type="entry name" value="REGULATORY PROTEIN PCHR"/>
    <property type="match status" value="1"/>
</dbReference>
<keyword evidence="3" id="KW-0804">Transcription</keyword>
<dbReference type="PANTHER" id="PTHR47893:SF1">
    <property type="entry name" value="REGULATORY PROTEIN PCHR"/>
    <property type="match status" value="1"/>
</dbReference>
<dbReference type="Pfam" id="PF12833">
    <property type="entry name" value="HTH_18"/>
    <property type="match status" value="1"/>
</dbReference>
<keyword evidence="1" id="KW-0805">Transcription regulation</keyword>
<dbReference type="PROSITE" id="PS01124">
    <property type="entry name" value="HTH_ARAC_FAMILY_2"/>
    <property type="match status" value="1"/>
</dbReference>
<proteinExistence type="predicted"/>
<feature type="domain" description="HTH araC/xylS-type" evidence="4">
    <location>
        <begin position="226"/>
        <end position="323"/>
    </location>
</feature>
<dbReference type="InterPro" id="IPR009057">
    <property type="entry name" value="Homeodomain-like_sf"/>
</dbReference>
<evidence type="ECO:0000256" key="2">
    <source>
        <dbReference type="ARBA" id="ARBA00023125"/>
    </source>
</evidence>
<dbReference type="GO" id="GO:0043565">
    <property type="term" value="F:sequence-specific DNA binding"/>
    <property type="evidence" value="ECO:0007669"/>
    <property type="project" value="InterPro"/>
</dbReference>
<dbReference type="STRING" id="579105.SAMN04488096_10132"/>
<gene>
    <name evidence="5" type="ORF">SAMN04488096_10132</name>
</gene>
<dbReference type="RefSeq" id="WP_073147025.1">
    <property type="nucleotide sequence ID" value="NZ_FQYY01000001.1"/>
</dbReference>
<evidence type="ECO:0000313" key="5">
    <source>
        <dbReference type="EMBL" id="SHI30714.1"/>
    </source>
</evidence>
<dbReference type="InterPro" id="IPR053142">
    <property type="entry name" value="PchR_regulatory_protein"/>
</dbReference>
<dbReference type="OrthoDB" id="799767at2"/>
<evidence type="ECO:0000256" key="1">
    <source>
        <dbReference type="ARBA" id="ARBA00023015"/>
    </source>
</evidence>
<dbReference type="Proteomes" id="UP000184225">
    <property type="component" value="Unassembled WGS sequence"/>
</dbReference>
<dbReference type="InterPro" id="IPR018060">
    <property type="entry name" value="HTH_AraC"/>
</dbReference>
<keyword evidence="2" id="KW-0238">DNA-binding</keyword>
<dbReference type="Gene3D" id="1.10.10.60">
    <property type="entry name" value="Homeodomain-like"/>
    <property type="match status" value="2"/>
</dbReference>
<dbReference type="SMART" id="SM00342">
    <property type="entry name" value="HTH_ARAC"/>
    <property type="match status" value="1"/>
</dbReference>
<dbReference type="AlphaFoldDB" id="A0A1M6A2I3"/>
<name>A0A1M6A2I3_9FLAO</name>
<evidence type="ECO:0000259" key="4">
    <source>
        <dbReference type="PROSITE" id="PS01124"/>
    </source>
</evidence>
<reference evidence="5 6" key="1">
    <citation type="submission" date="2016-11" db="EMBL/GenBank/DDBJ databases">
        <authorList>
            <person name="Jaros S."/>
            <person name="Januszkiewicz K."/>
            <person name="Wedrychowicz H."/>
        </authorList>
    </citation>
    <scope>NUCLEOTIDE SEQUENCE [LARGE SCALE GENOMIC DNA]</scope>
    <source>
        <strain evidence="5 6">DSM 21425</strain>
    </source>
</reference>
<dbReference type="PROSITE" id="PS00041">
    <property type="entry name" value="HTH_ARAC_FAMILY_1"/>
    <property type="match status" value="1"/>
</dbReference>
<dbReference type="EMBL" id="FQYY01000001">
    <property type="protein sequence ID" value="SHI30714.1"/>
    <property type="molecule type" value="Genomic_DNA"/>
</dbReference>
<protein>
    <submittedName>
        <fullName evidence="5">Transcriptional regulator, AraC family</fullName>
    </submittedName>
</protein>
<dbReference type="SUPFAM" id="SSF46689">
    <property type="entry name" value="Homeodomain-like"/>
    <property type="match status" value="2"/>
</dbReference>
<dbReference type="InterPro" id="IPR018062">
    <property type="entry name" value="HTH_AraC-typ_CS"/>
</dbReference>